<dbReference type="GO" id="GO:0071949">
    <property type="term" value="F:FAD binding"/>
    <property type="evidence" value="ECO:0007669"/>
    <property type="project" value="InterPro"/>
</dbReference>
<name>A0A975ID66_9SPIR</name>
<reference evidence="3" key="2">
    <citation type="journal article" date="2021" name="Microbiol. Resour. Announc.">
        <title>Complete Genome Sequences of Three Human Oral Treponema parvum Isolates.</title>
        <authorList>
            <person name="Zeng H."/>
            <person name="Watt R.M."/>
        </authorList>
    </citation>
    <scope>NUCLEOTIDE SEQUENCE</scope>
    <source>
        <strain evidence="3">ATCC 700773</strain>
    </source>
</reference>
<gene>
    <name evidence="3" type="ORF">HRI96_09810</name>
</gene>
<proteinExistence type="predicted"/>
<dbReference type="RefSeq" id="WP_210117175.1">
    <property type="nucleotide sequence ID" value="NZ_CP054257.1"/>
</dbReference>
<dbReference type="PANTHER" id="PTHR42842">
    <property type="entry name" value="FAD/NAD(P)-BINDING OXIDOREDUCTASE"/>
    <property type="match status" value="1"/>
</dbReference>
<reference evidence="3" key="1">
    <citation type="submission" date="2020-05" db="EMBL/GenBank/DDBJ databases">
        <authorList>
            <person name="Zeng H."/>
            <person name="Chan Y.K."/>
            <person name="Watt R.M."/>
        </authorList>
    </citation>
    <scope>NUCLEOTIDE SEQUENCE</scope>
    <source>
        <strain evidence="3">ATCC 700773</strain>
    </source>
</reference>
<dbReference type="InterPro" id="IPR028348">
    <property type="entry name" value="FAD-binding_protein"/>
</dbReference>
<keyword evidence="3" id="KW-0560">Oxidoreductase</keyword>
<dbReference type="Proteomes" id="UP000671995">
    <property type="component" value="Chromosome"/>
</dbReference>
<dbReference type="PANTHER" id="PTHR42842:SF3">
    <property type="entry name" value="FAD_NAD(P)-BINDING OXIDOREDUCTASE FAMILY PROTEIN"/>
    <property type="match status" value="1"/>
</dbReference>
<dbReference type="EMBL" id="CP054257">
    <property type="protein sequence ID" value="QTQ12463.1"/>
    <property type="molecule type" value="Genomic_DNA"/>
</dbReference>
<accession>A0A975ID66</accession>
<dbReference type="SUPFAM" id="SSF51905">
    <property type="entry name" value="FAD/NAD(P)-binding domain"/>
    <property type="match status" value="1"/>
</dbReference>
<feature type="domain" description="FAD-dependent protein C-terminal" evidence="2">
    <location>
        <begin position="308"/>
        <end position="508"/>
    </location>
</feature>
<evidence type="ECO:0000259" key="1">
    <source>
        <dbReference type="Pfam" id="PF01494"/>
    </source>
</evidence>
<dbReference type="Pfam" id="PF01494">
    <property type="entry name" value="FAD_binding_3"/>
    <property type="match status" value="1"/>
</dbReference>
<organism evidence="3 4">
    <name type="scientific">Treponema parvum</name>
    <dbReference type="NCBI Taxonomy" id="138851"/>
    <lineage>
        <taxon>Bacteria</taxon>
        <taxon>Pseudomonadati</taxon>
        <taxon>Spirochaetota</taxon>
        <taxon>Spirochaetia</taxon>
        <taxon>Spirochaetales</taxon>
        <taxon>Treponemataceae</taxon>
        <taxon>Treponema</taxon>
    </lineage>
</organism>
<protein>
    <submittedName>
        <fullName evidence="3">FAD-dependent monooxygenase</fullName>
    </submittedName>
</protein>
<dbReference type="InterPro" id="IPR049516">
    <property type="entry name" value="FAD-depend_C"/>
</dbReference>
<sequence length="565" mass="61735">MNTEISITLNPEDENKNLVILQKIIKELKKQKISVPQAGSKDKIRFVNIKRSVDARHAKVKLYMRYKVYIGERIEDQDIGQKTVGGASCKTETGRQDFLPIPKIEHGNGAKKVVIIGSGPAGLFGALRLLENGIRPVIIERGSNVSQRKRDIAQISLNGVVDPNSNYCFGEGGAGTFSDGKLYTRSNKRGDVSRILKILVYFGADPAILTDSHPHIGTDKLPKIIDAVHSTIIDAGGEFYFNTLFTDFLFDERSNAKTVCGVRVQNTKTGESSQLDADAVLLASGHSASDIYFTLAKTDPSSIEAKTFAAGVRVEHPRKIIDKIQYHGNASNLLSAAEYSLTTQADGRGVYSFCMCPGGFVVPSSTSSAEIVINGMSQSSRNSPWSNSAVVVEIRPEDIPERFKEQAKQKGCVALAGLFYRTYLEIQTKKHGEGQKAPAQRLCDFLDKRPSQELPKSSYFPGLVPSRLDLWLDPHIKTRIEQGFKNFNKMMKGFICPEAIIIASETRTSTPVRILRSKETFESPALKNLFPAGEGSGYSGGIVSSAMDGENACAAIAKKLKSSSS</sequence>
<dbReference type="PRINTS" id="PR00419">
    <property type="entry name" value="ADXRDTASE"/>
</dbReference>
<evidence type="ECO:0000313" key="4">
    <source>
        <dbReference type="Proteomes" id="UP000671995"/>
    </source>
</evidence>
<keyword evidence="3" id="KW-0503">Monooxygenase</keyword>
<evidence type="ECO:0000259" key="2">
    <source>
        <dbReference type="Pfam" id="PF21688"/>
    </source>
</evidence>
<dbReference type="PIRSF" id="PIRSF038984">
    <property type="entry name" value="FAD_binding_protein"/>
    <property type="match status" value="1"/>
</dbReference>
<dbReference type="InterPro" id="IPR002938">
    <property type="entry name" value="FAD-bd"/>
</dbReference>
<dbReference type="Gene3D" id="3.50.50.60">
    <property type="entry name" value="FAD/NAD(P)-binding domain"/>
    <property type="match status" value="2"/>
</dbReference>
<dbReference type="Pfam" id="PF21688">
    <property type="entry name" value="FAD-depend_C"/>
    <property type="match status" value="1"/>
</dbReference>
<dbReference type="InterPro" id="IPR036188">
    <property type="entry name" value="FAD/NAD-bd_sf"/>
</dbReference>
<dbReference type="AlphaFoldDB" id="A0A975ID66"/>
<feature type="domain" description="FAD-binding" evidence="1">
    <location>
        <begin position="112"/>
        <end position="150"/>
    </location>
</feature>
<evidence type="ECO:0000313" key="3">
    <source>
        <dbReference type="EMBL" id="QTQ12463.1"/>
    </source>
</evidence>
<dbReference type="GO" id="GO:0004497">
    <property type="term" value="F:monooxygenase activity"/>
    <property type="evidence" value="ECO:0007669"/>
    <property type="project" value="UniProtKB-KW"/>
</dbReference>